<evidence type="ECO:0000313" key="3">
    <source>
        <dbReference type="Proteomes" id="UP000498980"/>
    </source>
</evidence>
<proteinExistence type="predicted"/>
<gene>
    <name evidence="2" type="ORF">Sfulv_60440</name>
</gene>
<protein>
    <submittedName>
        <fullName evidence="2">Uncharacterized protein</fullName>
    </submittedName>
</protein>
<keyword evidence="3" id="KW-1185">Reference proteome</keyword>
<feature type="region of interest" description="Disordered" evidence="1">
    <location>
        <begin position="1"/>
        <end position="30"/>
    </location>
</feature>
<sequence length="95" mass="10295">MEVPGAFDGGRPGSAGPAGNGGRSKNPRGRVMAQLVENNTKYERSGQGVFSSRDEVEFGGELDSMPLWFLLYERNEEDGTLSAELSSPKKWRGST</sequence>
<dbReference type="Proteomes" id="UP000498980">
    <property type="component" value="Unassembled WGS sequence"/>
</dbReference>
<reference evidence="2 3" key="1">
    <citation type="submission" date="2020-05" db="EMBL/GenBank/DDBJ databases">
        <title>Whole genome shotgun sequence of Streptomyces fulvorobeus NBRC 15897.</title>
        <authorList>
            <person name="Komaki H."/>
            <person name="Tamura T."/>
        </authorList>
    </citation>
    <scope>NUCLEOTIDE SEQUENCE [LARGE SCALE GENOMIC DNA]</scope>
    <source>
        <strain evidence="2 3">NBRC 15897</strain>
    </source>
</reference>
<organism evidence="2 3">
    <name type="scientific">Streptomyces fulvorobeus</name>
    <dbReference type="NCBI Taxonomy" id="284028"/>
    <lineage>
        <taxon>Bacteria</taxon>
        <taxon>Bacillati</taxon>
        <taxon>Actinomycetota</taxon>
        <taxon>Actinomycetes</taxon>
        <taxon>Kitasatosporales</taxon>
        <taxon>Streptomycetaceae</taxon>
        <taxon>Streptomyces</taxon>
    </lineage>
</organism>
<comment type="caution">
    <text evidence="2">The sequence shown here is derived from an EMBL/GenBank/DDBJ whole genome shotgun (WGS) entry which is preliminary data.</text>
</comment>
<dbReference type="EMBL" id="BLWC01000001">
    <property type="protein sequence ID" value="GFN01234.1"/>
    <property type="molecule type" value="Genomic_DNA"/>
</dbReference>
<evidence type="ECO:0000256" key="1">
    <source>
        <dbReference type="SAM" id="MobiDB-lite"/>
    </source>
</evidence>
<evidence type="ECO:0000313" key="2">
    <source>
        <dbReference type="EMBL" id="GFN01234.1"/>
    </source>
</evidence>
<feature type="compositionally biased region" description="Gly residues" evidence="1">
    <location>
        <begin position="7"/>
        <end position="22"/>
    </location>
</feature>
<dbReference type="AlphaFoldDB" id="A0A7J0CH32"/>
<name>A0A7J0CH32_9ACTN</name>
<accession>A0A7J0CH32</accession>